<keyword evidence="5 8" id="KW-0175">Coiled coil</keyword>
<dbReference type="Proteomes" id="UP000275078">
    <property type="component" value="Unassembled WGS sequence"/>
</dbReference>
<dbReference type="GO" id="GO:0005739">
    <property type="term" value="C:mitochondrion"/>
    <property type="evidence" value="ECO:0007669"/>
    <property type="project" value="UniProtKB-SubCell"/>
</dbReference>
<dbReference type="GO" id="GO:0016020">
    <property type="term" value="C:membrane"/>
    <property type="evidence" value="ECO:0007669"/>
    <property type="project" value="UniProtKB-SubCell"/>
</dbReference>
<evidence type="ECO:0000256" key="3">
    <source>
        <dbReference type="ARBA" id="ARBA00022692"/>
    </source>
</evidence>
<name>A0A3N4IM18_ASCIM</name>
<proteinExistence type="predicted"/>
<keyword evidence="3" id="KW-0812">Transmembrane</keyword>
<evidence type="ECO:0000313" key="10">
    <source>
        <dbReference type="EMBL" id="RPA87173.1"/>
    </source>
</evidence>
<dbReference type="PANTHER" id="PTHR14360:SF12">
    <property type="entry name" value="MOZ PROTEIN REPRESENTS A CHROMATIN-ASSOCIATED ACETYLTRANSFERASE"/>
    <property type="match status" value="1"/>
</dbReference>
<keyword evidence="4" id="KW-1133">Transmembrane helix</keyword>
<dbReference type="OrthoDB" id="5424147at2759"/>
<evidence type="ECO:0000256" key="7">
    <source>
        <dbReference type="ARBA" id="ARBA00023136"/>
    </source>
</evidence>
<keyword evidence="7" id="KW-0472">Membrane</keyword>
<gene>
    <name evidence="10" type="ORF">BJ508DRAFT_410717</name>
</gene>
<evidence type="ECO:0000256" key="2">
    <source>
        <dbReference type="ARBA" id="ARBA00004370"/>
    </source>
</evidence>
<evidence type="ECO:0008006" key="12">
    <source>
        <dbReference type="Google" id="ProtNLM"/>
    </source>
</evidence>
<feature type="compositionally biased region" description="Polar residues" evidence="9">
    <location>
        <begin position="66"/>
        <end position="77"/>
    </location>
</feature>
<feature type="compositionally biased region" description="Low complexity" evidence="9">
    <location>
        <begin position="20"/>
        <end position="45"/>
    </location>
</feature>
<feature type="compositionally biased region" description="Pro residues" evidence="9">
    <location>
        <begin position="91"/>
        <end position="100"/>
    </location>
</feature>
<evidence type="ECO:0000313" key="11">
    <source>
        <dbReference type="Proteomes" id="UP000275078"/>
    </source>
</evidence>
<evidence type="ECO:0000256" key="6">
    <source>
        <dbReference type="ARBA" id="ARBA00023128"/>
    </source>
</evidence>
<dbReference type="InterPro" id="IPR024461">
    <property type="entry name" value="CCDC90-like"/>
</dbReference>
<keyword evidence="11" id="KW-1185">Reference proteome</keyword>
<reference evidence="10 11" key="1">
    <citation type="journal article" date="2018" name="Nat. Ecol. Evol.">
        <title>Pezizomycetes genomes reveal the molecular basis of ectomycorrhizal truffle lifestyle.</title>
        <authorList>
            <person name="Murat C."/>
            <person name="Payen T."/>
            <person name="Noel B."/>
            <person name="Kuo A."/>
            <person name="Morin E."/>
            <person name="Chen J."/>
            <person name="Kohler A."/>
            <person name="Krizsan K."/>
            <person name="Balestrini R."/>
            <person name="Da Silva C."/>
            <person name="Montanini B."/>
            <person name="Hainaut M."/>
            <person name="Levati E."/>
            <person name="Barry K.W."/>
            <person name="Belfiori B."/>
            <person name="Cichocki N."/>
            <person name="Clum A."/>
            <person name="Dockter R.B."/>
            <person name="Fauchery L."/>
            <person name="Guy J."/>
            <person name="Iotti M."/>
            <person name="Le Tacon F."/>
            <person name="Lindquist E.A."/>
            <person name="Lipzen A."/>
            <person name="Malagnac F."/>
            <person name="Mello A."/>
            <person name="Molinier V."/>
            <person name="Miyauchi S."/>
            <person name="Poulain J."/>
            <person name="Riccioni C."/>
            <person name="Rubini A."/>
            <person name="Sitrit Y."/>
            <person name="Splivallo R."/>
            <person name="Traeger S."/>
            <person name="Wang M."/>
            <person name="Zifcakova L."/>
            <person name="Wipf D."/>
            <person name="Zambonelli A."/>
            <person name="Paolocci F."/>
            <person name="Nowrousian M."/>
            <person name="Ottonello S."/>
            <person name="Baldrian P."/>
            <person name="Spatafora J.W."/>
            <person name="Henrissat B."/>
            <person name="Nagy L.G."/>
            <person name="Aury J.M."/>
            <person name="Wincker P."/>
            <person name="Grigoriev I.V."/>
            <person name="Bonfante P."/>
            <person name="Martin F.M."/>
        </authorList>
    </citation>
    <scope>NUCLEOTIDE SEQUENCE [LARGE SCALE GENOMIC DNA]</scope>
    <source>
        <strain evidence="10 11">RN42</strain>
    </source>
</reference>
<evidence type="ECO:0000256" key="4">
    <source>
        <dbReference type="ARBA" id="ARBA00022989"/>
    </source>
</evidence>
<evidence type="ECO:0000256" key="9">
    <source>
        <dbReference type="SAM" id="MobiDB-lite"/>
    </source>
</evidence>
<evidence type="ECO:0000256" key="1">
    <source>
        <dbReference type="ARBA" id="ARBA00004173"/>
    </source>
</evidence>
<feature type="compositionally biased region" description="Low complexity" evidence="9">
    <location>
        <begin position="101"/>
        <end position="110"/>
    </location>
</feature>
<feature type="compositionally biased region" description="Basic and acidic residues" evidence="9">
    <location>
        <begin position="347"/>
        <end position="358"/>
    </location>
</feature>
<feature type="region of interest" description="Disordered" evidence="9">
    <location>
        <begin position="1"/>
        <end position="159"/>
    </location>
</feature>
<dbReference type="AlphaFoldDB" id="A0A3N4IM18"/>
<dbReference type="STRING" id="1160509.A0A3N4IM18"/>
<keyword evidence="6" id="KW-0496">Mitochondrion</keyword>
<feature type="compositionally biased region" description="Pro residues" evidence="9">
    <location>
        <begin position="130"/>
        <end position="139"/>
    </location>
</feature>
<feature type="coiled-coil region" evidence="8">
    <location>
        <begin position="230"/>
        <end position="297"/>
    </location>
</feature>
<dbReference type="Gene3D" id="1.20.5.340">
    <property type="match status" value="1"/>
</dbReference>
<sequence length="379" mass="41395">MSRFRTLATTIARAANHAHASPPTSTTAASTSATSSATSATSSTSRHPFSKLGPRVSTPIGHFPPRTQSRAASGSSPFPTPPIDPERNKIPTPPPSPKPTSSPTESSAAPPKKDEAATAFSTNPADAPKPATPPPPSPNAIPALDPRTRLWDSTVSGDGPKHDFSTYDMMQRLQFATFTPAQSEALVKAMKSKLRVELENAKGVFLDKSRSENESYLFHAAASELRNEIFQSRRAQVEEMRRDRAKAQAEFDDVNTRFTEEVASFKNELTGMFNERKMETRAEQRAMENKIQELNYKITVLIKSELKSDVEALRWITTRRALMAIAFLAIFIVATIKVSKNIAAALKEEEEKEKDSANHSEFIPNEGTPAVQGVTSSLG</sequence>
<accession>A0A3N4IM18</accession>
<dbReference type="EMBL" id="ML119647">
    <property type="protein sequence ID" value="RPA87173.1"/>
    <property type="molecule type" value="Genomic_DNA"/>
</dbReference>
<feature type="region of interest" description="Disordered" evidence="9">
    <location>
        <begin position="347"/>
        <end position="379"/>
    </location>
</feature>
<organism evidence="10 11">
    <name type="scientific">Ascobolus immersus RN42</name>
    <dbReference type="NCBI Taxonomy" id="1160509"/>
    <lineage>
        <taxon>Eukaryota</taxon>
        <taxon>Fungi</taxon>
        <taxon>Dikarya</taxon>
        <taxon>Ascomycota</taxon>
        <taxon>Pezizomycotina</taxon>
        <taxon>Pezizomycetes</taxon>
        <taxon>Pezizales</taxon>
        <taxon>Ascobolaceae</taxon>
        <taxon>Ascobolus</taxon>
    </lineage>
</organism>
<evidence type="ECO:0000256" key="5">
    <source>
        <dbReference type="ARBA" id="ARBA00023054"/>
    </source>
</evidence>
<dbReference type="Pfam" id="PF07798">
    <property type="entry name" value="CCDC90-like"/>
    <property type="match status" value="1"/>
</dbReference>
<comment type="subcellular location">
    <subcellularLocation>
        <location evidence="2">Membrane</location>
    </subcellularLocation>
    <subcellularLocation>
        <location evidence="1">Mitochondrion</location>
    </subcellularLocation>
</comment>
<evidence type="ECO:0000256" key="8">
    <source>
        <dbReference type="SAM" id="Coils"/>
    </source>
</evidence>
<dbReference type="PANTHER" id="PTHR14360">
    <property type="entry name" value="PROTEIN FMP32, MITOCHONDRIAL"/>
    <property type="match status" value="1"/>
</dbReference>
<protein>
    <recommendedName>
        <fullName evidence="12">DUF1640-domain-containing protein</fullName>
    </recommendedName>
</protein>